<evidence type="ECO:0000313" key="8">
    <source>
        <dbReference type="Proteomes" id="UP000749559"/>
    </source>
</evidence>
<keyword evidence="3" id="KW-0677">Repeat</keyword>
<dbReference type="Pfam" id="PF00643">
    <property type="entry name" value="zf-B_box"/>
    <property type="match status" value="1"/>
</dbReference>
<evidence type="ECO:0000256" key="6">
    <source>
        <dbReference type="SAM" id="MobiDB-lite"/>
    </source>
</evidence>
<dbReference type="InterPro" id="IPR000315">
    <property type="entry name" value="Znf_B-box"/>
</dbReference>
<dbReference type="Gene3D" id="4.10.830.40">
    <property type="match status" value="1"/>
</dbReference>
<dbReference type="EMBL" id="CAIIXF020000009">
    <property type="protein sequence ID" value="CAH1795370.1"/>
    <property type="molecule type" value="Genomic_DNA"/>
</dbReference>
<dbReference type="GO" id="GO:0008270">
    <property type="term" value="F:zinc ion binding"/>
    <property type="evidence" value="ECO:0007669"/>
    <property type="project" value="UniProtKB-KW"/>
</dbReference>
<dbReference type="InterPro" id="IPR001841">
    <property type="entry name" value="Znf_RING"/>
</dbReference>
<dbReference type="SMART" id="SM00184">
    <property type="entry name" value="RING"/>
    <property type="match status" value="2"/>
</dbReference>
<dbReference type="InterPro" id="IPR017907">
    <property type="entry name" value="Znf_RING_CS"/>
</dbReference>
<dbReference type="SUPFAM" id="SSF101898">
    <property type="entry name" value="NHL repeat"/>
    <property type="match status" value="1"/>
</dbReference>
<dbReference type="OrthoDB" id="6105938at2759"/>
<dbReference type="InterPro" id="IPR047153">
    <property type="entry name" value="TRIM45/56/19-like"/>
</dbReference>
<dbReference type="SUPFAM" id="SSF57850">
    <property type="entry name" value="RING/U-box"/>
    <property type="match status" value="1"/>
</dbReference>
<dbReference type="AlphaFoldDB" id="A0A8J1U5E8"/>
<comment type="caution">
    <text evidence="7">The sequence shown here is derived from an EMBL/GenBank/DDBJ whole genome shotgun (WGS) entry which is preliminary data.</text>
</comment>
<keyword evidence="8" id="KW-1185">Reference proteome</keyword>
<evidence type="ECO:0000256" key="2">
    <source>
        <dbReference type="ARBA" id="ARBA00022723"/>
    </source>
</evidence>
<dbReference type="PANTHER" id="PTHR25462:SF296">
    <property type="entry name" value="MEIOTIC P26, ISOFORM F"/>
    <property type="match status" value="1"/>
</dbReference>
<dbReference type="PROSITE" id="PS00518">
    <property type="entry name" value="ZF_RING_1"/>
    <property type="match status" value="1"/>
</dbReference>
<dbReference type="SUPFAM" id="SSF57845">
    <property type="entry name" value="B-box zinc-binding domain"/>
    <property type="match status" value="1"/>
</dbReference>
<gene>
    <name evidence="7" type="ORF">OFUS_LOCUS19917</name>
</gene>
<dbReference type="Pfam" id="PF22586">
    <property type="entry name" value="ANCHR-like_BBOX"/>
    <property type="match status" value="1"/>
</dbReference>
<dbReference type="Proteomes" id="UP000749559">
    <property type="component" value="Unassembled WGS sequence"/>
</dbReference>
<feature type="region of interest" description="Disordered" evidence="6">
    <location>
        <begin position="359"/>
        <end position="385"/>
    </location>
</feature>
<reference evidence="7" key="1">
    <citation type="submission" date="2022-03" db="EMBL/GenBank/DDBJ databases">
        <authorList>
            <person name="Martin C."/>
        </authorList>
    </citation>
    <scope>NUCLEOTIDE SEQUENCE</scope>
</reference>
<dbReference type="InterPro" id="IPR013083">
    <property type="entry name" value="Znf_RING/FYVE/PHD"/>
</dbReference>
<keyword evidence="2" id="KW-0479">Metal-binding</keyword>
<organism evidence="7 8">
    <name type="scientific">Owenia fusiformis</name>
    <name type="common">Polychaete worm</name>
    <dbReference type="NCBI Taxonomy" id="6347"/>
    <lineage>
        <taxon>Eukaryota</taxon>
        <taxon>Metazoa</taxon>
        <taxon>Spiralia</taxon>
        <taxon>Lophotrochozoa</taxon>
        <taxon>Annelida</taxon>
        <taxon>Polychaeta</taxon>
        <taxon>Sedentaria</taxon>
        <taxon>Canalipalpata</taxon>
        <taxon>Sabellida</taxon>
        <taxon>Oweniida</taxon>
        <taxon>Oweniidae</taxon>
        <taxon>Owenia</taxon>
    </lineage>
</organism>
<dbReference type="PANTHER" id="PTHR25462">
    <property type="entry name" value="BONUS, ISOFORM C-RELATED"/>
    <property type="match status" value="1"/>
</dbReference>
<protein>
    <submittedName>
        <fullName evidence="7">Uncharacterized protein</fullName>
    </submittedName>
</protein>
<dbReference type="Gene3D" id="2.120.10.30">
    <property type="entry name" value="TolB, C-terminal domain"/>
    <property type="match status" value="1"/>
</dbReference>
<evidence type="ECO:0000256" key="5">
    <source>
        <dbReference type="ARBA" id="ARBA00022833"/>
    </source>
</evidence>
<dbReference type="PROSITE" id="PS50119">
    <property type="entry name" value="ZF_BBOX"/>
    <property type="match status" value="2"/>
</dbReference>
<dbReference type="CDD" id="cd19757">
    <property type="entry name" value="Bbox1"/>
    <property type="match status" value="1"/>
</dbReference>
<dbReference type="Pfam" id="PF13445">
    <property type="entry name" value="zf-RING_UBOX"/>
    <property type="match status" value="1"/>
</dbReference>
<evidence type="ECO:0000256" key="3">
    <source>
        <dbReference type="ARBA" id="ARBA00022737"/>
    </source>
</evidence>
<dbReference type="Gene3D" id="3.30.160.60">
    <property type="entry name" value="Classic Zinc Finger"/>
    <property type="match status" value="1"/>
</dbReference>
<dbReference type="Pfam" id="PF01436">
    <property type="entry name" value="NHL"/>
    <property type="match status" value="1"/>
</dbReference>
<dbReference type="InterPro" id="IPR001258">
    <property type="entry name" value="NHL_repeat"/>
</dbReference>
<dbReference type="InterPro" id="IPR011042">
    <property type="entry name" value="6-blade_b-propeller_TolB-like"/>
</dbReference>
<accession>A0A8J1U5E8</accession>
<evidence type="ECO:0000313" key="7">
    <source>
        <dbReference type="EMBL" id="CAH1795370.1"/>
    </source>
</evidence>
<feature type="compositionally biased region" description="Polar residues" evidence="6">
    <location>
        <begin position="369"/>
        <end position="385"/>
    </location>
</feature>
<dbReference type="Gene3D" id="3.30.40.10">
    <property type="entry name" value="Zinc/RING finger domain, C3HC4 (zinc finger)"/>
    <property type="match status" value="1"/>
</dbReference>
<dbReference type="InterPro" id="IPR027370">
    <property type="entry name" value="Znf-RING_euk"/>
</dbReference>
<name>A0A8J1U5E8_OWEFU</name>
<keyword evidence="4" id="KW-0863">Zinc-finger</keyword>
<dbReference type="PROSITE" id="PS51125">
    <property type="entry name" value="NHL"/>
    <property type="match status" value="1"/>
</dbReference>
<evidence type="ECO:0000256" key="4">
    <source>
        <dbReference type="ARBA" id="ARBA00022771"/>
    </source>
</evidence>
<keyword evidence="1" id="KW-0597">Phosphoprotein</keyword>
<sequence>MASATSTQEEKFKDILTCSICLEQFTDPKVLPCLHTFCLGCIDTWATQNQTGKKLPCPICKEQMVVPDGGLKAMKPNFLLNTIQDVLSSTSYQNHQVDNCDICFQDERTLKAEFKCLECTEKLCTNCFKVHSKLKSSKDHKIIKLTGDVAVDISNEMKHLTERSIYCEKHPQQVLTCYCTEDACAICSTCYFTQHSKHSCSDINDEVLRDKKQIEKLLDIARSKQHAMTNHLKSSQKKQRENLKLKINRDRFRVLEHVQDYYDNQVKALDSHFAENTGLFSKQMLEIENFTQYLCSLRDHGHAIEIVNMRKELNKKYEDWSKQTITGDDVQVTGFNCDFLPGLTTEESQSAGETITLGKFLPKPKDMNANKNSAGKIQSVRESSTVRSKHKKSYARALVPTSFDDTNEDESSSDDEFVDCFESTQETAQKEVEVLYSIHVDDRQPKYERCHSKEVQLQAEVKEQTASIACPKKTEMEKHLDATDEGCLAIDQLDEKDDWQGGKKSKKRSNKRTTVACYTVPQKKNRNKTYGVRSIAVKTNGDVAYVLSDVDEVDLCDKAMTFKVTLMDYSRSGYRSVIPLVGNCLGFLDSKSCVNIFGRLDIFHKQIDLKQSIHPYSNADALVPDIRNLAVFKDGNIAVLNKERVQRIHHYNGKPIRYFKITSMKDPVSLTVNSEDIVIVVDKGSHNIKGFHMMSGQPVMSYGKEGNGTGELSSPNDICTDTDNNIIIADTGNKRVHLLDPRGQFKKYILKCPESPLSVAINKDGHLLCGTDVGKIYSLNYNE</sequence>
<evidence type="ECO:0000256" key="1">
    <source>
        <dbReference type="ARBA" id="ARBA00022553"/>
    </source>
</evidence>
<dbReference type="PROSITE" id="PS50089">
    <property type="entry name" value="ZF_RING_2"/>
    <property type="match status" value="1"/>
</dbReference>
<keyword evidence="5" id="KW-0862">Zinc</keyword>
<proteinExistence type="predicted"/>